<dbReference type="GO" id="GO:0051537">
    <property type="term" value="F:2 iron, 2 sulfur cluster binding"/>
    <property type="evidence" value="ECO:0007669"/>
    <property type="project" value="TreeGrafter"/>
</dbReference>
<dbReference type="PANTHER" id="PTHR43011:SF1">
    <property type="entry name" value="IRON-SULFUR CLUSTER ASSEMBLY 2 HOMOLOG, MITOCHONDRIAL"/>
    <property type="match status" value="1"/>
</dbReference>
<dbReference type="InterPro" id="IPR016092">
    <property type="entry name" value="ATAP"/>
</dbReference>
<dbReference type="SUPFAM" id="SSF140683">
    <property type="entry name" value="SP0561-like"/>
    <property type="match status" value="1"/>
</dbReference>
<dbReference type="Proteomes" id="UP000218775">
    <property type="component" value="Unassembled WGS sequence"/>
</dbReference>
<dbReference type="InterPro" id="IPR035903">
    <property type="entry name" value="HesB-like_dom_sf"/>
</dbReference>
<dbReference type="AlphaFoldDB" id="A0A2A4X157"/>
<dbReference type="InterPro" id="IPR038062">
    <property type="entry name" value="ScdA-like_N_sf"/>
</dbReference>
<dbReference type="EMBL" id="NVUK01000030">
    <property type="protein sequence ID" value="PCI76333.1"/>
    <property type="molecule type" value="Genomic_DNA"/>
</dbReference>
<dbReference type="PANTHER" id="PTHR43011">
    <property type="entry name" value="IRON-SULFUR CLUSTER ASSEMBLY 2 HOMOLOG, MITOCHONDRIAL"/>
    <property type="match status" value="1"/>
</dbReference>
<reference evidence="3" key="1">
    <citation type="submission" date="2017-08" db="EMBL/GenBank/DDBJ databases">
        <title>A dynamic microbial community with high functional redundancy inhabits the cold, oxic subseafloor aquifer.</title>
        <authorList>
            <person name="Tully B.J."/>
            <person name="Wheat C.G."/>
            <person name="Glazer B.T."/>
            <person name="Huber J.A."/>
        </authorList>
    </citation>
    <scope>NUCLEOTIDE SEQUENCE [LARGE SCALE GENOMIC DNA]</scope>
</reference>
<proteinExistence type="predicted"/>
<name>A0A2A4X157_UNCAE</name>
<dbReference type="Gene3D" id="1.10.3910.10">
    <property type="entry name" value="SP0561-like"/>
    <property type="match status" value="1"/>
</dbReference>
<feature type="domain" description="Core" evidence="1">
    <location>
        <begin position="85"/>
        <end position="186"/>
    </location>
</feature>
<accession>A0A2A4X157</accession>
<dbReference type="InterPro" id="IPR000361">
    <property type="entry name" value="ATAP_core_dom"/>
</dbReference>
<dbReference type="NCBIfam" id="TIGR00049">
    <property type="entry name" value="iron-sulfur cluster assembly accessory protein"/>
    <property type="match status" value="1"/>
</dbReference>
<dbReference type="GO" id="GO:0051539">
    <property type="term" value="F:4 iron, 4 sulfur cluster binding"/>
    <property type="evidence" value="ECO:0007669"/>
    <property type="project" value="TreeGrafter"/>
</dbReference>
<evidence type="ECO:0000259" key="1">
    <source>
        <dbReference type="Pfam" id="PF01521"/>
    </source>
</evidence>
<dbReference type="Pfam" id="PF01521">
    <property type="entry name" value="Fe-S_biosyn"/>
    <property type="match status" value="1"/>
</dbReference>
<gene>
    <name evidence="2" type="ORF">COB21_04550</name>
</gene>
<dbReference type="SUPFAM" id="SSF89360">
    <property type="entry name" value="HesB-like domain"/>
    <property type="match status" value="1"/>
</dbReference>
<dbReference type="Gene3D" id="2.60.300.12">
    <property type="entry name" value="HesB-like domain"/>
    <property type="match status" value="1"/>
</dbReference>
<evidence type="ECO:0000313" key="2">
    <source>
        <dbReference type="EMBL" id="PCI76333.1"/>
    </source>
</evidence>
<dbReference type="GO" id="GO:0005506">
    <property type="term" value="F:iron ion binding"/>
    <property type="evidence" value="ECO:0007669"/>
    <property type="project" value="TreeGrafter"/>
</dbReference>
<protein>
    <submittedName>
        <fullName evidence="2">Iron-sulfur cluster assembly accessory protein</fullName>
    </submittedName>
</protein>
<organism evidence="2 3">
    <name type="scientific">Aerophobetes bacterium</name>
    <dbReference type="NCBI Taxonomy" id="2030807"/>
    <lineage>
        <taxon>Bacteria</taxon>
        <taxon>Candidatus Aerophobota</taxon>
    </lineage>
</organism>
<evidence type="ECO:0000313" key="3">
    <source>
        <dbReference type="Proteomes" id="UP000218775"/>
    </source>
</evidence>
<sequence>MENKQNRAAVSAEMTIADIFSTFPEKSQRLAQEMSNFGLQCAGCAASTLETLEVGVLSHGYSEQELESLIKSLNAIIDEPLDSTTISFTPKGAERFKEVLKGENKEGWGLRLSDKPGGCGGFEYILDFSEKASDEDTVFLSHGIEIYVAKARLSRLLGALVDYVDGLNGAGFKISNPNVQGSCSCGRSQSY</sequence>
<dbReference type="GO" id="GO:0016226">
    <property type="term" value="P:iron-sulfur cluster assembly"/>
    <property type="evidence" value="ECO:0007669"/>
    <property type="project" value="InterPro"/>
</dbReference>
<comment type="caution">
    <text evidence="2">The sequence shown here is derived from an EMBL/GenBank/DDBJ whole genome shotgun (WGS) entry which is preliminary data.</text>
</comment>